<dbReference type="Proteomes" id="UP000724584">
    <property type="component" value="Unassembled WGS sequence"/>
</dbReference>
<reference evidence="1 2" key="1">
    <citation type="journal article" date="2021" name="Nat. Commun.">
        <title>Genetic determinants of endophytism in the Arabidopsis root mycobiome.</title>
        <authorList>
            <person name="Mesny F."/>
            <person name="Miyauchi S."/>
            <person name="Thiergart T."/>
            <person name="Pickel B."/>
            <person name="Atanasova L."/>
            <person name="Karlsson M."/>
            <person name="Huettel B."/>
            <person name="Barry K.W."/>
            <person name="Haridas S."/>
            <person name="Chen C."/>
            <person name="Bauer D."/>
            <person name="Andreopoulos W."/>
            <person name="Pangilinan J."/>
            <person name="LaButti K."/>
            <person name="Riley R."/>
            <person name="Lipzen A."/>
            <person name="Clum A."/>
            <person name="Drula E."/>
            <person name="Henrissat B."/>
            <person name="Kohler A."/>
            <person name="Grigoriev I.V."/>
            <person name="Martin F.M."/>
            <person name="Hacquard S."/>
        </authorList>
    </citation>
    <scope>NUCLEOTIDE SEQUENCE [LARGE SCALE GENOMIC DNA]</scope>
    <source>
        <strain evidence="1 2">MPI-SDFR-AT-0079</strain>
    </source>
</reference>
<evidence type="ECO:0000313" key="2">
    <source>
        <dbReference type="Proteomes" id="UP000724584"/>
    </source>
</evidence>
<gene>
    <name evidence="1" type="ORF">F5144DRAFT_491615</name>
</gene>
<sequence length="223" mass="25896">MATSQNPFLDPSPEMDMADEPLPPPDHVLMLIPPFNHHGEHKCGYHRHGLKKNFAKYVRRFGGDTESATWNVACRNCRCLVTLNRVHELPCGDLICRDCLMVRAFNVKLNIEKHHRRIQSVRERREDLETSFIQSQDMSREGRDKFIQDHDDIRRVMFRLAGLMCCGVDMQLERFLGCMTPAASRDLWLAIRWVCDPRYRQRICGWPDCGAVPVLSYGEIVIN</sequence>
<name>A0ACB7PA76_9PEZI</name>
<proteinExistence type="predicted"/>
<keyword evidence="2" id="KW-1185">Reference proteome</keyword>
<accession>A0ACB7PA76</accession>
<comment type="caution">
    <text evidence="1">The sequence shown here is derived from an EMBL/GenBank/DDBJ whole genome shotgun (WGS) entry which is preliminary data.</text>
</comment>
<protein>
    <submittedName>
        <fullName evidence="1">Uncharacterized protein</fullName>
    </submittedName>
</protein>
<organism evidence="1 2">
    <name type="scientific">Chaetomium tenue</name>
    <dbReference type="NCBI Taxonomy" id="1854479"/>
    <lineage>
        <taxon>Eukaryota</taxon>
        <taxon>Fungi</taxon>
        <taxon>Dikarya</taxon>
        <taxon>Ascomycota</taxon>
        <taxon>Pezizomycotina</taxon>
        <taxon>Sordariomycetes</taxon>
        <taxon>Sordariomycetidae</taxon>
        <taxon>Sordariales</taxon>
        <taxon>Chaetomiaceae</taxon>
        <taxon>Chaetomium</taxon>
    </lineage>
</organism>
<evidence type="ECO:0000313" key="1">
    <source>
        <dbReference type="EMBL" id="KAH6632830.1"/>
    </source>
</evidence>
<dbReference type="EMBL" id="JAGIZQ010000004">
    <property type="protein sequence ID" value="KAH6632830.1"/>
    <property type="molecule type" value="Genomic_DNA"/>
</dbReference>